<evidence type="ECO:0000313" key="2">
    <source>
        <dbReference type="Proteomes" id="UP000664299"/>
    </source>
</evidence>
<organism evidence="1 2">
    <name type="scientific">Bifidobacterium asteroides</name>
    <dbReference type="NCBI Taxonomy" id="1684"/>
    <lineage>
        <taxon>Bacteria</taxon>
        <taxon>Bacillati</taxon>
        <taxon>Actinomycetota</taxon>
        <taxon>Actinomycetes</taxon>
        <taxon>Bifidobacteriales</taxon>
        <taxon>Bifidobacteriaceae</taxon>
        <taxon>Bifidobacterium</taxon>
    </lineage>
</organism>
<accession>A0ABS3IW73</accession>
<proteinExistence type="predicted"/>
<comment type="caution">
    <text evidence="1">The sequence shown here is derived from an EMBL/GenBank/DDBJ whole genome shotgun (WGS) entry which is preliminary data.</text>
</comment>
<dbReference type="Proteomes" id="UP000664299">
    <property type="component" value="Unassembled WGS sequence"/>
</dbReference>
<name>A0ABS3IW73_9BIFI</name>
<reference evidence="1" key="1">
    <citation type="submission" date="2021-03" db="EMBL/GenBank/DDBJ databases">
        <title>Genome sequence of Bifidobacterium asteroides strain wkB204 isolated from a honey bee gut.</title>
        <authorList>
            <person name="Motta E.V.S."/>
            <person name="Kwong W.K."/>
            <person name="Moran N.A."/>
        </authorList>
    </citation>
    <scope>NUCLEOTIDE SEQUENCE</scope>
    <source>
        <strain evidence="1">WkB204</strain>
    </source>
</reference>
<protein>
    <submittedName>
        <fullName evidence="1">Peptide synthetase</fullName>
    </submittedName>
</protein>
<sequence>MNIGMERPLRLEPNEPNHIQIIVDDTIMTIYVNGVALNARVYRHFGDSLEVFVTDGALKLSSTRIARGLKKERDN</sequence>
<gene>
    <name evidence="1" type="ORF">J1F30_09705</name>
</gene>
<evidence type="ECO:0000313" key="1">
    <source>
        <dbReference type="EMBL" id="MBO0624617.1"/>
    </source>
</evidence>
<keyword evidence="2" id="KW-1185">Reference proteome</keyword>
<dbReference type="EMBL" id="JAFMNU010000172">
    <property type="protein sequence ID" value="MBO0624617.1"/>
    <property type="molecule type" value="Genomic_DNA"/>
</dbReference>